<keyword evidence="12" id="KW-1185">Reference proteome</keyword>
<comment type="similarity">
    <text evidence="2">Belongs to the Mediator complex subunit 29 family.</text>
</comment>
<dbReference type="PANTHER" id="PTHR28314:SF1">
    <property type="entry name" value="MEDIATOR OF RNA POLYMERASE II TRANSCRIPTION SUBUNIT 29"/>
    <property type="match status" value="1"/>
</dbReference>
<protein>
    <recommendedName>
        <fullName evidence="3">Mediator of RNA polymerase II transcription subunit 29</fullName>
    </recommendedName>
    <alternativeName>
        <fullName evidence="9">Mediator complex subunit 29</fullName>
    </alternativeName>
    <alternativeName>
        <fullName evidence="8">Protein intersex</fullName>
    </alternativeName>
</protein>
<feature type="compositionally biased region" description="Pro residues" evidence="10">
    <location>
        <begin position="22"/>
        <end position="46"/>
    </location>
</feature>
<evidence type="ECO:0000256" key="10">
    <source>
        <dbReference type="SAM" id="MobiDB-lite"/>
    </source>
</evidence>
<accession>A0A6H5IFT3</accession>
<sequence length="186" mass="20381">MNMPMQQGVPMGMNPMVQGNPVPMPQGPPHPGMHPGQPGPPGPPMQQPQEKLDNISKVKGLIGPLRDSLSLALKSAAQTLHQNSLIDVSKSTEVPDQRFNKNLEEFYSICDQIELNLKTSIECLNQNSSSGRYMPVSVMSARNENMGVQDALNYSQYLATARSQVLYAKDIYNTLNNAAQSISNNE</sequence>
<evidence type="ECO:0000256" key="8">
    <source>
        <dbReference type="ARBA" id="ARBA00030916"/>
    </source>
</evidence>
<feature type="region of interest" description="Disordered" evidence="10">
    <location>
        <begin position="1"/>
        <end position="50"/>
    </location>
</feature>
<dbReference type="GO" id="GO:0006357">
    <property type="term" value="P:regulation of transcription by RNA polymerase II"/>
    <property type="evidence" value="ECO:0007669"/>
    <property type="project" value="TreeGrafter"/>
</dbReference>
<name>A0A6H5IFT3_9HYME</name>
<evidence type="ECO:0000256" key="7">
    <source>
        <dbReference type="ARBA" id="ARBA00023242"/>
    </source>
</evidence>
<dbReference type="InterPro" id="IPR021018">
    <property type="entry name" value="Mediator_Med29_met"/>
</dbReference>
<evidence type="ECO:0000256" key="3">
    <source>
        <dbReference type="ARBA" id="ARBA00019684"/>
    </source>
</evidence>
<evidence type="ECO:0000256" key="6">
    <source>
        <dbReference type="ARBA" id="ARBA00023163"/>
    </source>
</evidence>
<evidence type="ECO:0000256" key="4">
    <source>
        <dbReference type="ARBA" id="ARBA00023015"/>
    </source>
</evidence>
<evidence type="ECO:0000313" key="11">
    <source>
        <dbReference type="EMBL" id="CAB0035356.1"/>
    </source>
</evidence>
<evidence type="ECO:0000256" key="1">
    <source>
        <dbReference type="ARBA" id="ARBA00004123"/>
    </source>
</evidence>
<keyword evidence="7" id="KW-0539">Nucleus</keyword>
<comment type="subcellular location">
    <subcellularLocation>
        <location evidence="1">Nucleus</location>
    </subcellularLocation>
</comment>
<keyword evidence="4" id="KW-0805">Transcription regulation</keyword>
<dbReference type="EMBL" id="CADCXV010000781">
    <property type="protein sequence ID" value="CAB0035356.1"/>
    <property type="molecule type" value="Genomic_DNA"/>
</dbReference>
<keyword evidence="5" id="KW-0010">Activator</keyword>
<gene>
    <name evidence="11" type="ORF">TBRA_LOCUS7254</name>
</gene>
<proteinExistence type="inferred from homology"/>
<dbReference type="AlphaFoldDB" id="A0A6H5IFT3"/>
<dbReference type="Pfam" id="PF11568">
    <property type="entry name" value="Med29"/>
    <property type="match status" value="1"/>
</dbReference>
<organism evidence="11 12">
    <name type="scientific">Trichogramma brassicae</name>
    <dbReference type="NCBI Taxonomy" id="86971"/>
    <lineage>
        <taxon>Eukaryota</taxon>
        <taxon>Metazoa</taxon>
        <taxon>Ecdysozoa</taxon>
        <taxon>Arthropoda</taxon>
        <taxon>Hexapoda</taxon>
        <taxon>Insecta</taxon>
        <taxon>Pterygota</taxon>
        <taxon>Neoptera</taxon>
        <taxon>Endopterygota</taxon>
        <taxon>Hymenoptera</taxon>
        <taxon>Apocrita</taxon>
        <taxon>Proctotrupomorpha</taxon>
        <taxon>Chalcidoidea</taxon>
        <taxon>Trichogrammatidae</taxon>
        <taxon>Trichogramma</taxon>
    </lineage>
</organism>
<dbReference type="OrthoDB" id="6366949at2759"/>
<dbReference type="GO" id="GO:0016592">
    <property type="term" value="C:mediator complex"/>
    <property type="evidence" value="ECO:0007669"/>
    <property type="project" value="InterPro"/>
</dbReference>
<reference evidence="11 12" key="1">
    <citation type="submission" date="2020-02" db="EMBL/GenBank/DDBJ databases">
        <authorList>
            <person name="Ferguson B K."/>
        </authorList>
    </citation>
    <scope>NUCLEOTIDE SEQUENCE [LARGE SCALE GENOMIC DNA]</scope>
</reference>
<dbReference type="GO" id="GO:0003712">
    <property type="term" value="F:transcription coregulator activity"/>
    <property type="evidence" value="ECO:0007669"/>
    <property type="project" value="TreeGrafter"/>
</dbReference>
<dbReference type="Proteomes" id="UP000479190">
    <property type="component" value="Unassembled WGS sequence"/>
</dbReference>
<evidence type="ECO:0000256" key="2">
    <source>
        <dbReference type="ARBA" id="ARBA00009851"/>
    </source>
</evidence>
<evidence type="ECO:0000313" key="12">
    <source>
        <dbReference type="Proteomes" id="UP000479190"/>
    </source>
</evidence>
<evidence type="ECO:0000256" key="9">
    <source>
        <dbReference type="ARBA" id="ARBA00031963"/>
    </source>
</evidence>
<evidence type="ECO:0000256" key="5">
    <source>
        <dbReference type="ARBA" id="ARBA00023159"/>
    </source>
</evidence>
<dbReference type="PANTHER" id="PTHR28314">
    <property type="entry name" value="MEDIATOR OF RNA POLYMERASE II TRANSCRIPTION SUBUNIT 29"/>
    <property type="match status" value="1"/>
</dbReference>
<keyword evidence="6" id="KW-0804">Transcription</keyword>